<dbReference type="EMBL" id="CP060394">
    <property type="protein sequence ID" value="QNI33103.1"/>
    <property type="molecule type" value="Genomic_DNA"/>
</dbReference>
<protein>
    <submittedName>
        <fullName evidence="7">DUF92 domain-containing protein</fullName>
    </submittedName>
</protein>
<feature type="transmembrane region" description="Helical" evidence="6">
    <location>
        <begin position="204"/>
        <end position="227"/>
    </location>
</feature>
<feature type="transmembrane region" description="Helical" evidence="6">
    <location>
        <begin position="90"/>
        <end position="108"/>
    </location>
</feature>
<feature type="transmembrane region" description="Helical" evidence="6">
    <location>
        <begin position="12"/>
        <end position="32"/>
    </location>
</feature>
<dbReference type="PANTHER" id="PTHR13353">
    <property type="entry name" value="TRANSMEMBRANE PROTEIN 19"/>
    <property type="match status" value="1"/>
</dbReference>
<dbReference type="GO" id="GO:0016020">
    <property type="term" value="C:membrane"/>
    <property type="evidence" value="ECO:0007669"/>
    <property type="project" value="UniProtKB-SubCell"/>
</dbReference>
<dbReference type="Proteomes" id="UP000515312">
    <property type="component" value="Chromosome"/>
</dbReference>
<comment type="subcellular location">
    <subcellularLocation>
        <location evidence="1">Membrane</location>
        <topology evidence="1">Multi-pass membrane protein</topology>
    </subcellularLocation>
</comment>
<dbReference type="InterPro" id="IPR002794">
    <property type="entry name" value="DUF92_TMEM19"/>
</dbReference>
<evidence type="ECO:0000313" key="8">
    <source>
        <dbReference type="Proteomes" id="UP000515312"/>
    </source>
</evidence>
<evidence type="ECO:0000313" key="7">
    <source>
        <dbReference type="EMBL" id="QNI33103.1"/>
    </source>
</evidence>
<accession>A0A7G8BKN3</accession>
<reference evidence="7 8" key="1">
    <citation type="submission" date="2020-08" db="EMBL/GenBank/DDBJ databases">
        <title>Edaphobacter telluris sp. nov. and Acidobacterium dinghuensis sp. nov., two acidobacteria isolated from forest soil.</title>
        <authorList>
            <person name="Fu J."/>
            <person name="Qiu L."/>
        </authorList>
    </citation>
    <scope>NUCLEOTIDE SEQUENCE [LARGE SCALE GENOMIC DNA]</scope>
    <source>
        <strain evidence="7">4Y35</strain>
    </source>
</reference>
<comment type="similarity">
    <text evidence="2">Belongs to the TMEM19 family.</text>
</comment>
<dbReference type="RefSeq" id="WP_186744254.1">
    <property type="nucleotide sequence ID" value="NZ_CP060394.1"/>
</dbReference>
<evidence type="ECO:0000256" key="6">
    <source>
        <dbReference type="SAM" id="Phobius"/>
    </source>
</evidence>
<feature type="transmembrane region" description="Helical" evidence="6">
    <location>
        <begin position="44"/>
        <end position="62"/>
    </location>
</feature>
<dbReference type="AlphaFoldDB" id="A0A7G8BKN3"/>
<feature type="transmembrane region" description="Helical" evidence="6">
    <location>
        <begin position="234"/>
        <end position="255"/>
    </location>
</feature>
<dbReference type="Pfam" id="PF01940">
    <property type="entry name" value="DUF92"/>
    <property type="match status" value="1"/>
</dbReference>
<feature type="transmembrane region" description="Helical" evidence="6">
    <location>
        <begin position="267"/>
        <end position="287"/>
    </location>
</feature>
<sequence>MHQRNHSGPSLHWQSQLLLLIVVPACSIWIFIRVANAWAFHDPVLLQMAAISIVFGLVVWVARAATGYAAATGAIITACLYLRLPGWRTPIIPLIVMLILTLTATRIGRARKEQLGTAEARHGRNAAQVAANLGGAALAAIPLTATQLFAPSSRTAIASLAAISAALAEAAADTLSSELGQVFGGQPLLITTLKPVPVGTDGGVTLAGTAIGCIGAAIVTAVAAMTFRLNVSQGAVIFSSAILGLFADSLFGAVFERRGWLNNDAVNFLSTLVAAIAAGWIVSRHFFE</sequence>
<gene>
    <name evidence="7" type="ORF">H7849_03750</name>
</gene>
<evidence type="ECO:0000256" key="1">
    <source>
        <dbReference type="ARBA" id="ARBA00004141"/>
    </source>
</evidence>
<feature type="transmembrane region" description="Helical" evidence="6">
    <location>
        <begin position="129"/>
        <end position="150"/>
    </location>
</feature>
<name>A0A7G8BKN3_9BACT</name>
<organism evidence="7 8">
    <name type="scientific">Alloacidobacterium dinghuense</name>
    <dbReference type="NCBI Taxonomy" id="2763107"/>
    <lineage>
        <taxon>Bacteria</taxon>
        <taxon>Pseudomonadati</taxon>
        <taxon>Acidobacteriota</taxon>
        <taxon>Terriglobia</taxon>
        <taxon>Terriglobales</taxon>
        <taxon>Acidobacteriaceae</taxon>
        <taxon>Alloacidobacterium</taxon>
    </lineage>
</organism>
<keyword evidence="5 6" id="KW-0472">Membrane</keyword>
<evidence type="ECO:0000256" key="4">
    <source>
        <dbReference type="ARBA" id="ARBA00022989"/>
    </source>
</evidence>
<evidence type="ECO:0000256" key="2">
    <source>
        <dbReference type="ARBA" id="ARBA00009012"/>
    </source>
</evidence>
<proteinExistence type="inferred from homology"/>
<keyword evidence="3 6" id="KW-0812">Transmembrane</keyword>
<keyword evidence="4 6" id="KW-1133">Transmembrane helix</keyword>
<dbReference type="KEGG" id="adin:H7849_03750"/>
<dbReference type="PANTHER" id="PTHR13353:SF5">
    <property type="entry name" value="TRANSMEMBRANE PROTEIN 19"/>
    <property type="match status" value="1"/>
</dbReference>
<keyword evidence="8" id="KW-1185">Reference proteome</keyword>
<evidence type="ECO:0000256" key="5">
    <source>
        <dbReference type="ARBA" id="ARBA00023136"/>
    </source>
</evidence>
<evidence type="ECO:0000256" key="3">
    <source>
        <dbReference type="ARBA" id="ARBA00022692"/>
    </source>
</evidence>